<dbReference type="InterPro" id="IPR003378">
    <property type="entry name" value="Fringe-like_glycosylTrfase"/>
</dbReference>
<organism evidence="10 11">
    <name type="scientific">Buteo japonicus</name>
    <dbReference type="NCBI Taxonomy" id="224669"/>
    <lineage>
        <taxon>Eukaryota</taxon>
        <taxon>Metazoa</taxon>
        <taxon>Chordata</taxon>
        <taxon>Craniata</taxon>
        <taxon>Vertebrata</taxon>
        <taxon>Euteleostomi</taxon>
        <taxon>Archelosauria</taxon>
        <taxon>Archosauria</taxon>
        <taxon>Dinosauria</taxon>
        <taxon>Saurischia</taxon>
        <taxon>Theropoda</taxon>
        <taxon>Coelurosauria</taxon>
        <taxon>Aves</taxon>
        <taxon>Neognathae</taxon>
        <taxon>Neoaves</taxon>
        <taxon>Telluraves</taxon>
        <taxon>Accipitrimorphae</taxon>
        <taxon>Accipitriformes</taxon>
        <taxon>Accipitridae</taxon>
        <taxon>Accipitrinae</taxon>
        <taxon>Buteo</taxon>
    </lineage>
</organism>
<reference evidence="10" key="2">
    <citation type="submission" date="2025-09" db="UniProtKB">
        <authorList>
            <consortium name="Ensembl"/>
        </authorList>
    </citation>
    <scope>IDENTIFICATION</scope>
</reference>
<accession>A0A8B9Z958</accession>
<feature type="domain" description="Fringe-like glycosyltransferase" evidence="9">
    <location>
        <begin position="41"/>
        <end position="79"/>
    </location>
</feature>
<dbReference type="Ensembl" id="ENSBJAT00000000906.1">
    <property type="protein sequence ID" value="ENSBJAP00000000881.1"/>
    <property type="gene ID" value="ENSBJAG00000000707.1"/>
</dbReference>
<name>A0A8B9Z958_9AVES</name>
<keyword evidence="5" id="KW-0735">Signal-anchor</keyword>
<dbReference type="Proteomes" id="UP000694555">
    <property type="component" value="Unplaced"/>
</dbReference>
<proteinExistence type="predicted"/>
<evidence type="ECO:0000256" key="1">
    <source>
        <dbReference type="ARBA" id="ARBA00004606"/>
    </source>
</evidence>
<evidence type="ECO:0000256" key="3">
    <source>
        <dbReference type="ARBA" id="ARBA00022679"/>
    </source>
</evidence>
<evidence type="ECO:0000313" key="10">
    <source>
        <dbReference type="Ensembl" id="ENSBJAP00000000881.1"/>
    </source>
</evidence>
<evidence type="ECO:0000256" key="2">
    <source>
        <dbReference type="ARBA" id="ARBA00022676"/>
    </source>
</evidence>
<comment type="subcellular location">
    <subcellularLocation>
        <location evidence="1">Membrane</location>
        <topology evidence="1">Single-pass type II membrane protein</topology>
    </subcellularLocation>
</comment>
<keyword evidence="4 8" id="KW-0812">Transmembrane</keyword>
<keyword evidence="7 8" id="KW-0472">Membrane</keyword>
<feature type="transmembrane region" description="Helical" evidence="8">
    <location>
        <begin position="6"/>
        <end position="24"/>
    </location>
</feature>
<reference evidence="10" key="1">
    <citation type="submission" date="2025-08" db="UniProtKB">
        <authorList>
            <consortium name="Ensembl"/>
        </authorList>
    </citation>
    <scope>IDENTIFICATION</scope>
</reference>
<dbReference type="Gene3D" id="3.90.550.50">
    <property type="match status" value="1"/>
</dbReference>
<evidence type="ECO:0000256" key="7">
    <source>
        <dbReference type="ARBA" id="ARBA00023136"/>
    </source>
</evidence>
<evidence type="ECO:0000256" key="6">
    <source>
        <dbReference type="ARBA" id="ARBA00022989"/>
    </source>
</evidence>
<sequence length="135" mass="15205">MGRRLIHGLSGAAVFLVSVTLFSVRHRGAQETTRYPGTEERLTLGDIFIAVKTTKRFHQSRMELLLDTWISRAREQVSAWIRTREGGFGGCYPAKSFTHSWFLGKAGREDEELVWALPVKAGRTGALSRHHLPLT</sequence>
<evidence type="ECO:0000256" key="8">
    <source>
        <dbReference type="SAM" id="Phobius"/>
    </source>
</evidence>
<evidence type="ECO:0000259" key="9">
    <source>
        <dbReference type="Pfam" id="PF02434"/>
    </source>
</evidence>
<protein>
    <recommendedName>
        <fullName evidence="9">Fringe-like glycosyltransferase domain-containing protein</fullName>
    </recommendedName>
</protein>
<dbReference type="GO" id="GO:0016020">
    <property type="term" value="C:membrane"/>
    <property type="evidence" value="ECO:0007669"/>
    <property type="project" value="UniProtKB-SubCell"/>
</dbReference>
<keyword evidence="2" id="KW-0328">Glycosyltransferase</keyword>
<evidence type="ECO:0000256" key="5">
    <source>
        <dbReference type="ARBA" id="ARBA00022968"/>
    </source>
</evidence>
<keyword evidence="6 8" id="KW-1133">Transmembrane helix</keyword>
<evidence type="ECO:0000256" key="4">
    <source>
        <dbReference type="ARBA" id="ARBA00022692"/>
    </source>
</evidence>
<dbReference type="Pfam" id="PF02434">
    <property type="entry name" value="Fringe"/>
    <property type="match status" value="1"/>
</dbReference>
<dbReference type="GO" id="GO:0016757">
    <property type="term" value="F:glycosyltransferase activity"/>
    <property type="evidence" value="ECO:0007669"/>
    <property type="project" value="UniProtKB-KW"/>
</dbReference>
<evidence type="ECO:0000313" key="11">
    <source>
        <dbReference type="Proteomes" id="UP000694555"/>
    </source>
</evidence>
<dbReference type="AlphaFoldDB" id="A0A8B9Z958"/>
<keyword evidence="11" id="KW-1185">Reference proteome</keyword>
<keyword evidence="3" id="KW-0808">Transferase</keyword>